<organism evidence="1 2">
    <name type="scientific">Pedobacter cryoconitis</name>
    <dbReference type="NCBI Taxonomy" id="188932"/>
    <lineage>
        <taxon>Bacteria</taxon>
        <taxon>Pseudomonadati</taxon>
        <taxon>Bacteroidota</taxon>
        <taxon>Sphingobacteriia</taxon>
        <taxon>Sphingobacteriales</taxon>
        <taxon>Sphingobacteriaceae</taxon>
        <taxon>Pedobacter</taxon>
    </lineage>
</organism>
<dbReference type="Proteomes" id="UP000249754">
    <property type="component" value="Unassembled WGS sequence"/>
</dbReference>
<proteinExistence type="predicted"/>
<reference evidence="1 2" key="1">
    <citation type="submission" date="2018-06" db="EMBL/GenBank/DDBJ databases">
        <title>Genomic Encyclopedia of Archaeal and Bacterial Type Strains, Phase II (KMG-II): from individual species to whole genera.</title>
        <authorList>
            <person name="Goeker M."/>
        </authorList>
    </citation>
    <scope>NUCLEOTIDE SEQUENCE [LARGE SCALE GENOMIC DNA]</scope>
    <source>
        <strain evidence="1 2">DSM 14825</strain>
    </source>
</reference>
<sequence>MALLMPAISMNGLKVIAAFFCLSLAFTSCKKDSGLDPLSNVLFAKDGVIRVECADCTLNYTVINDKYAVGIKNSEDVKFSYVSDFELKTTIQSPKKQLIRLIVMDSYGRTVSNELTAIDAGEPKTDSFKIKIQ</sequence>
<dbReference type="RefSeq" id="WP_245952542.1">
    <property type="nucleotide sequence ID" value="NZ_QLLR01000001.1"/>
</dbReference>
<gene>
    <name evidence="1" type="ORF">LY11_00215</name>
</gene>
<comment type="caution">
    <text evidence="1">The sequence shown here is derived from an EMBL/GenBank/DDBJ whole genome shotgun (WGS) entry which is preliminary data.</text>
</comment>
<name>A0A327T6D8_9SPHI</name>
<evidence type="ECO:0000313" key="1">
    <source>
        <dbReference type="EMBL" id="RAJ37140.1"/>
    </source>
</evidence>
<accession>A0A327T6D8</accession>
<evidence type="ECO:0000313" key="2">
    <source>
        <dbReference type="Proteomes" id="UP000249754"/>
    </source>
</evidence>
<protein>
    <submittedName>
        <fullName evidence="1">Uncharacterized protein</fullName>
    </submittedName>
</protein>
<dbReference type="AlphaFoldDB" id="A0A327T6D8"/>
<dbReference type="EMBL" id="QLLR01000001">
    <property type="protein sequence ID" value="RAJ37140.1"/>
    <property type="molecule type" value="Genomic_DNA"/>
</dbReference>
<dbReference type="STRING" id="188932.AY601_2585"/>